<dbReference type="GeneID" id="8856571"/>
<organism evidence="2">
    <name type="scientific">Naegleria gruberi</name>
    <name type="common">Amoeba</name>
    <dbReference type="NCBI Taxonomy" id="5762"/>
    <lineage>
        <taxon>Eukaryota</taxon>
        <taxon>Discoba</taxon>
        <taxon>Heterolobosea</taxon>
        <taxon>Tetramitia</taxon>
        <taxon>Eutetramitia</taxon>
        <taxon>Vahlkampfiidae</taxon>
        <taxon>Naegleria</taxon>
    </lineage>
</organism>
<proteinExistence type="predicted"/>
<evidence type="ECO:0000313" key="1">
    <source>
        <dbReference type="EMBL" id="EFC36614.1"/>
    </source>
</evidence>
<name>D2W2V1_NAEGR</name>
<sequence length="317" mass="35956">MAQDESAVTLTLFDFRIKFNTVHQHHFDDQDTDNNSLTCNFGMLKQKLRSKNRLAFSNKFEWEGEIDCSPDKEIYDVRISSTCSCILALTDSAFLVIDYSTHQIRTRIKTDCLYFTIEEDYDGLGNDALLTNRMGVVSKYDLKRFIHEKEECKPLWNYSIPDHGGFICDTVNWMNLDGRRLVIVLSQTHIHFIDSAFGMVADTGIPLENDNFVSGCIEVDRTNKNAIYFLAGSLNRYEYVNGDWIGKQHEISLGTTDGLFMDKVSGNLYFSGFQGVYAVKNTGEFLGKHDGSCSGLCIDDKSGLMYVGFGNMLTILR</sequence>
<keyword evidence="2" id="KW-1185">Reference proteome</keyword>
<dbReference type="Proteomes" id="UP000006671">
    <property type="component" value="Unassembled WGS sequence"/>
</dbReference>
<dbReference type="AlphaFoldDB" id="D2W2V1"/>
<dbReference type="RefSeq" id="XP_002669358.1">
    <property type="nucleotide sequence ID" value="XM_002669312.1"/>
</dbReference>
<evidence type="ECO:0000313" key="2">
    <source>
        <dbReference type="Proteomes" id="UP000006671"/>
    </source>
</evidence>
<dbReference type="EMBL" id="GG738928">
    <property type="protein sequence ID" value="EFC36614.1"/>
    <property type="molecule type" value="Genomic_DNA"/>
</dbReference>
<dbReference type="InterPro" id="IPR011047">
    <property type="entry name" value="Quinoprotein_ADH-like_sf"/>
</dbReference>
<dbReference type="KEGG" id="ngr:NAEGRDRAFT_75722"/>
<dbReference type="SUPFAM" id="SSF50998">
    <property type="entry name" value="Quinoprotein alcohol dehydrogenase-like"/>
    <property type="match status" value="1"/>
</dbReference>
<protein>
    <submittedName>
        <fullName evidence="1">Predicted protein</fullName>
    </submittedName>
</protein>
<dbReference type="OrthoDB" id="10599367at2759"/>
<reference evidence="1 2" key="1">
    <citation type="journal article" date="2010" name="Cell">
        <title>The genome of Naegleria gruberi illuminates early eukaryotic versatility.</title>
        <authorList>
            <person name="Fritz-Laylin L.K."/>
            <person name="Prochnik S.E."/>
            <person name="Ginger M.L."/>
            <person name="Dacks J.B."/>
            <person name="Carpenter M.L."/>
            <person name="Field M.C."/>
            <person name="Kuo A."/>
            <person name="Paredez A."/>
            <person name="Chapman J."/>
            <person name="Pham J."/>
            <person name="Shu S."/>
            <person name="Neupane R."/>
            <person name="Cipriano M."/>
            <person name="Mancuso J."/>
            <person name="Tu H."/>
            <person name="Salamov A."/>
            <person name="Lindquist E."/>
            <person name="Shapiro H."/>
            <person name="Lucas S."/>
            <person name="Grigoriev I.V."/>
            <person name="Cande W.Z."/>
            <person name="Fulton C."/>
            <person name="Rokhsar D.S."/>
            <person name="Dawson S.C."/>
        </authorList>
    </citation>
    <scope>NUCLEOTIDE SEQUENCE [LARGE SCALE GENOMIC DNA]</scope>
    <source>
        <strain evidence="1 2">NEG-M</strain>
    </source>
</reference>
<accession>D2W2V1</accession>
<dbReference type="VEuPathDB" id="AmoebaDB:NAEGRDRAFT_75722"/>
<dbReference type="InParanoid" id="D2W2V1"/>
<gene>
    <name evidence="1" type="ORF">NAEGRDRAFT_75722</name>
</gene>